<dbReference type="InterPro" id="IPR001680">
    <property type="entry name" value="WD40_rpt"/>
</dbReference>
<reference evidence="2 3" key="1">
    <citation type="submission" date="2014-06" db="EMBL/GenBank/DDBJ databases">
        <authorList>
            <consortium name="DOE Joint Genome Institute"/>
            <person name="Kuo A."/>
            <person name="Kohler A."/>
            <person name="Nagy L.G."/>
            <person name="Floudas D."/>
            <person name="Copeland A."/>
            <person name="Barry K.W."/>
            <person name="Cichocki N."/>
            <person name="Veneault-Fourrey C."/>
            <person name="LaButti K."/>
            <person name="Lindquist E.A."/>
            <person name="Lipzen A."/>
            <person name="Lundell T."/>
            <person name="Morin E."/>
            <person name="Murat C."/>
            <person name="Sun H."/>
            <person name="Tunlid A."/>
            <person name="Henrissat B."/>
            <person name="Grigoriev I.V."/>
            <person name="Hibbett D.S."/>
            <person name="Martin F."/>
            <person name="Nordberg H.P."/>
            <person name="Cantor M.N."/>
            <person name="Hua S.X."/>
        </authorList>
    </citation>
    <scope>NUCLEOTIDE SEQUENCE [LARGE SCALE GENOMIC DNA]</scope>
    <source>
        <strain evidence="2 3">ATCC 200175</strain>
    </source>
</reference>
<feature type="repeat" description="WD" evidence="1">
    <location>
        <begin position="1"/>
        <end position="29"/>
    </location>
</feature>
<evidence type="ECO:0000313" key="2">
    <source>
        <dbReference type="EMBL" id="KIJ09410.1"/>
    </source>
</evidence>
<gene>
    <name evidence="2" type="ORF">PAXINDRAFT_43330</name>
</gene>
<dbReference type="InterPro" id="IPR015943">
    <property type="entry name" value="WD40/YVTN_repeat-like_dom_sf"/>
</dbReference>
<dbReference type="Pfam" id="PF00400">
    <property type="entry name" value="WD40"/>
    <property type="match status" value="3"/>
</dbReference>
<feature type="non-terminal residue" evidence="2">
    <location>
        <position position="1"/>
    </location>
</feature>
<name>A0A0C9T102_PAXIN</name>
<dbReference type="AlphaFoldDB" id="A0A0C9T102"/>
<dbReference type="PROSITE" id="PS50294">
    <property type="entry name" value="WD_REPEATS_REGION"/>
    <property type="match status" value="1"/>
</dbReference>
<feature type="repeat" description="WD" evidence="1">
    <location>
        <begin position="30"/>
        <end position="71"/>
    </location>
</feature>
<dbReference type="PANTHER" id="PTHR19879">
    <property type="entry name" value="TRANSCRIPTION INITIATION FACTOR TFIID"/>
    <property type="match status" value="1"/>
</dbReference>
<feature type="non-terminal residue" evidence="2">
    <location>
        <position position="91"/>
    </location>
</feature>
<dbReference type="PROSITE" id="PS50082">
    <property type="entry name" value="WD_REPEATS_2"/>
    <property type="match status" value="2"/>
</dbReference>
<dbReference type="HOGENOM" id="CLU_000288_57_30_1"/>
<organism evidence="2 3">
    <name type="scientific">Paxillus involutus ATCC 200175</name>
    <dbReference type="NCBI Taxonomy" id="664439"/>
    <lineage>
        <taxon>Eukaryota</taxon>
        <taxon>Fungi</taxon>
        <taxon>Dikarya</taxon>
        <taxon>Basidiomycota</taxon>
        <taxon>Agaricomycotina</taxon>
        <taxon>Agaricomycetes</taxon>
        <taxon>Agaricomycetidae</taxon>
        <taxon>Boletales</taxon>
        <taxon>Paxilineae</taxon>
        <taxon>Paxillaceae</taxon>
        <taxon>Paxillus</taxon>
    </lineage>
</organism>
<accession>A0A0C9T102</accession>
<evidence type="ECO:0008006" key="4">
    <source>
        <dbReference type="Google" id="ProtNLM"/>
    </source>
</evidence>
<dbReference type="InterPro" id="IPR036322">
    <property type="entry name" value="WD40_repeat_dom_sf"/>
</dbReference>
<keyword evidence="3" id="KW-1185">Reference proteome</keyword>
<evidence type="ECO:0000256" key="1">
    <source>
        <dbReference type="PROSITE-ProRule" id="PRU00221"/>
    </source>
</evidence>
<reference evidence="3" key="2">
    <citation type="submission" date="2015-01" db="EMBL/GenBank/DDBJ databases">
        <title>Evolutionary Origins and Diversification of the Mycorrhizal Mutualists.</title>
        <authorList>
            <consortium name="DOE Joint Genome Institute"/>
            <consortium name="Mycorrhizal Genomics Consortium"/>
            <person name="Kohler A."/>
            <person name="Kuo A."/>
            <person name="Nagy L.G."/>
            <person name="Floudas D."/>
            <person name="Copeland A."/>
            <person name="Barry K.W."/>
            <person name="Cichocki N."/>
            <person name="Veneault-Fourrey C."/>
            <person name="LaButti K."/>
            <person name="Lindquist E.A."/>
            <person name="Lipzen A."/>
            <person name="Lundell T."/>
            <person name="Morin E."/>
            <person name="Murat C."/>
            <person name="Riley R."/>
            <person name="Ohm R."/>
            <person name="Sun H."/>
            <person name="Tunlid A."/>
            <person name="Henrissat B."/>
            <person name="Grigoriev I.V."/>
            <person name="Hibbett D.S."/>
            <person name="Martin F."/>
        </authorList>
    </citation>
    <scope>NUCLEOTIDE SEQUENCE [LARGE SCALE GENOMIC DNA]</scope>
    <source>
        <strain evidence="3">ATCC 200175</strain>
    </source>
</reference>
<dbReference type="OrthoDB" id="6262491at2759"/>
<protein>
    <recommendedName>
        <fullName evidence="4">Guanine nucleotide-binding protein subunit beta-like protein</fullName>
    </recommendedName>
</protein>
<sequence length="91" mass="9836">SSDGNWIATGGQENNIMIWTIATRDKVVMLEGHTDHVWSLAFSHDSARVVSGSGDKTVIVWSTTTGDLLGCLRGHTDPIWCACFSSNGDKI</sequence>
<dbReference type="Proteomes" id="UP000053647">
    <property type="component" value="Unassembled WGS sequence"/>
</dbReference>
<dbReference type="SMART" id="SM00320">
    <property type="entry name" value="WD40"/>
    <property type="match status" value="1"/>
</dbReference>
<evidence type="ECO:0000313" key="3">
    <source>
        <dbReference type="Proteomes" id="UP000053647"/>
    </source>
</evidence>
<keyword evidence="1" id="KW-0853">WD repeat</keyword>
<dbReference type="Gene3D" id="2.130.10.10">
    <property type="entry name" value="YVTN repeat-like/Quinoprotein amine dehydrogenase"/>
    <property type="match status" value="1"/>
</dbReference>
<dbReference type="PANTHER" id="PTHR19879:SF9">
    <property type="entry name" value="TRANSCRIPTION INITIATION FACTOR TFIID SUBUNIT 5"/>
    <property type="match status" value="1"/>
</dbReference>
<dbReference type="EMBL" id="KN819465">
    <property type="protein sequence ID" value="KIJ09410.1"/>
    <property type="molecule type" value="Genomic_DNA"/>
</dbReference>
<dbReference type="SUPFAM" id="SSF50978">
    <property type="entry name" value="WD40 repeat-like"/>
    <property type="match status" value="1"/>
</dbReference>
<proteinExistence type="predicted"/>